<reference evidence="1" key="1">
    <citation type="journal article" date="2020" name="Ecol. Evol.">
        <title>Genome structure and content of the rice root-knot nematode (Meloidogyne graminicola).</title>
        <authorList>
            <person name="Phan N.T."/>
            <person name="Danchin E.G.J."/>
            <person name="Klopp C."/>
            <person name="Perfus-Barbeoch L."/>
            <person name="Kozlowski D.K."/>
            <person name="Koutsovoulos G.D."/>
            <person name="Lopez-Roques C."/>
            <person name="Bouchez O."/>
            <person name="Zahm M."/>
            <person name="Besnard G."/>
            <person name="Bellafiore S."/>
        </authorList>
    </citation>
    <scope>NUCLEOTIDE SEQUENCE</scope>
    <source>
        <strain evidence="1">VN-18</strain>
    </source>
</reference>
<evidence type="ECO:0000313" key="2">
    <source>
        <dbReference type="Proteomes" id="UP000605970"/>
    </source>
</evidence>
<keyword evidence="2" id="KW-1185">Reference proteome</keyword>
<name>A0A8T0A0P7_9BILA</name>
<dbReference type="OrthoDB" id="5908145at2759"/>
<evidence type="ECO:0000313" key="1">
    <source>
        <dbReference type="EMBL" id="KAF7638985.1"/>
    </source>
</evidence>
<accession>A0A8T0A0P7</accession>
<gene>
    <name evidence="1" type="ORF">Mgra_00001511</name>
</gene>
<dbReference type="AlphaFoldDB" id="A0A8T0A0P7"/>
<comment type="caution">
    <text evidence="1">The sequence shown here is derived from an EMBL/GenBank/DDBJ whole genome shotgun (WGS) entry which is preliminary data.</text>
</comment>
<protein>
    <submittedName>
        <fullName evidence="1">Uncharacterized protein</fullName>
    </submittedName>
</protein>
<organism evidence="1 2">
    <name type="scientific">Meloidogyne graminicola</name>
    <dbReference type="NCBI Taxonomy" id="189291"/>
    <lineage>
        <taxon>Eukaryota</taxon>
        <taxon>Metazoa</taxon>
        <taxon>Ecdysozoa</taxon>
        <taxon>Nematoda</taxon>
        <taxon>Chromadorea</taxon>
        <taxon>Rhabditida</taxon>
        <taxon>Tylenchina</taxon>
        <taxon>Tylenchomorpha</taxon>
        <taxon>Tylenchoidea</taxon>
        <taxon>Meloidogynidae</taxon>
        <taxon>Meloidogyninae</taxon>
        <taxon>Meloidogyne</taxon>
    </lineage>
</organism>
<sequence>MKIKVEINKINYLDKILKEFLIKQNINKINKEFIFISEQIDKIIEYYGQQIENIILFNKKKMLKEIDKNCIKIIFDKKPEYWLFYGRTDKNEFSINCNGNYINELNIKIEELINELKNKIPKNNEIKKEYLIIRGHYLLNKMGIKLFNQIKKIIGENEKELKNNLLNQIKISFNSILFENFVYAKTIAEEMFKLMNENGYELKKLKELIENSNNEIPDELNNEINFISFFNNKLIKENLIKQSTNIVNKLFNLILILIFIVK</sequence>
<dbReference type="EMBL" id="JABEBT010000008">
    <property type="protein sequence ID" value="KAF7638985.1"/>
    <property type="molecule type" value="Genomic_DNA"/>
</dbReference>
<dbReference type="Proteomes" id="UP000605970">
    <property type="component" value="Unassembled WGS sequence"/>
</dbReference>
<proteinExistence type="predicted"/>